<dbReference type="GO" id="GO:0005576">
    <property type="term" value="C:extracellular region"/>
    <property type="evidence" value="ECO:0007669"/>
    <property type="project" value="UniProtKB-SubCell"/>
</dbReference>
<dbReference type="RefSeq" id="WP_151677340.1">
    <property type="nucleotide sequence ID" value="NZ_WBWA01000003.1"/>
</dbReference>
<keyword evidence="6" id="KW-1185">Reference proteome</keyword>
<dbReference type="InterPro" id="IPR008160">
    <property type="entry name" value="Collagen"/>
</dbReference>
<keyword evidence="3 5" id="KW-0176">Collagen</keyword>
<feature type="compositionally biased region" description="Basic and acidic residues" evidence="4">
    <location>
        <begin position="93"/>
        <end position="137"/>
    </location>
</feature>
<sequence>MADSTDAAVGRILTDLLEKARDKLREFSDIQRATHDDAASAEKSARQASDTVVALQAIKSAIEEIIKQNIPAHIWDGTALRLMNPNGEYGELVDLRGPKGDRGEQGHRGIEGPRGPQGDRGEKGDKGERGDKGDRGDSFQVDESGPMSGRIAFDNQPKDFSYLATDVGLLFFRLETPGEWSEGLPFGRGEKGDRGERGEIGPPGQDGKDGVTTWDELQEKPYTFPPDEHNHDDRYYTKQQVEKLVADAITAAISGFATVKNPTFIGDVSVEGNLSATGNIGGYEPKA</sequence>
<evidence type="ECO:0000256" key="2">
    <source>
        <dbReference type="ARBA" id="ARBA00022525"/>
    </source>
</evidence>
<feature type="region of interest" description="Disordered" evidence="4">
    <location>
        <begin position="183"/>
        <end position="210"/>
    </location>
</feature>
<feature type="compositionally biased region" description="Basic and acidic residues" evidence="4">
    <location>
        <begin position="188"/>
        <end position="199"/>
    </location>
</feature>
<accession>A0A833FLL5</accession>
<evidence type="ECO:0000256" key="1">
    <source>
        <dbReference type="ARBA" id="ARBA00004613"/>
    </source>
</evidence>
<comment type="subcellular location">
    <subcellularLocation>
        <location evidence="1">Secreted</location>
    </subcellularLocation>
</comment>
<evidence type="ECO:0000313" key="6">
    <source>
        <dbReference type="Proteomes" id="UP000430843"/>
    </source>
</evidence>
<dbReference type="InterPro" id="IPR050392">
    <property type="entry name" value="Collagen/C1q_domain"/>
</dbReference>
<dbReference type="AlphaFoldDB" id="A0A833FLL5"/>
<dbReference type="EMBL" id="WBWA01000003">
    <property type="protein sequence ID" value="KAB2666558.1"/>
    <property type="molecule type" value="Genomic_DNA"/>
</dbReference>
<evidence type="ECO:0000256" key="3">
    <source>
        <dbReference type="ARBA" id="ARBA00023119"/>
    </source>
</evidence>
<dbReference type="PANTHER" id="PTHR15427">
    <property type="entry name" value="EMILIN ELASTIN MICROFIBRIL INTERFACE-LOCATED PROTEIN ELASTIN MICROFIBRIL INTERFACER"/>
    <property type="match status" value="1"/>
</dbReference>
<dbReference type="PANTHER" id="PTHR15427:SF52">
    <property type="entry name" value="C1Q DOMAIN-CONTAINING PROTEIN"/>
    <property type="match status" value="1"/>
</dbReference>
<name>A0A833FLL5_9HYPH</name>
<dbReference type="Proteomes" id="UP000430843">
    <property type="component" value="Unassembled WGS sequence"/>
</dbReference>
<gene>
    <name evidence="5" type="ORF">F9K91_05085</name>
</gene>
<reference evidence="5 6" key="1">
    <citation type="submission" date="2019-09" db="EMBL/GenBank/DDBJ databases">
        <title>Taxonomic organization of the family Brucellaceae based on a phylogenomic approach.</title>
        <authorList>
            <person name="Leclercq S."/>
            <person name="Cloeckaert A."/>
            <person name="Zygmunt M.S."/>
        </authorList>
    </citation>
    <scope>NUCLEOTIDE SEQUENCE [LARGE SCALE GENOMIC DNA]</scope>
    <source>
        <strain evidence="5 6">LMG 18957</strain>
    </source>
</reference>
<keyword evidence="2" id="KW-0964">Secreted</keyword>
<comment type="caution">
    <text evidence="5">The sequence shown here is derived from an EMBL/GenBank/DDBJ whole genome shotgun (WGS) entry which is preliminary data.</text>
</comment>
<protein>
    <submittedName>
        <fullName evidence="5">Collagen-like protein</fullName>
    </submittedName>
</protein>
<evidence type="ECO:0000313" key="5">
    <source>
        <dbReference type="EMBL" id="KAB2666558.1"/>
    </source>
</evidence>
<evidence type="ECO:0000256" key="4">
    <source>
        <dbReference type="SAM" id="MobiDB-lite"/>
    </source>
</evidence>
<dbReference type="Pfam" id="PF01391">
    <property type="entry name" value="Collagen"/>
    <property type="match status" value="1"/>
</dbReference>
<proteinExistence type="predicted"/>
<organism evidence="5 6">
    <name type="scientific">Brucella tritici</name>
    <dbReference type="NCBI Taxonomy" id="94626"/>
    <lineage>
        <taxon>Bacteria</taxon>
        <taxon>Pseudomonadati</taxon>
        <taxon>Pseudomonadota</taxon>
        <taxon>Alphaproteobacteria</taxon>
        <taxon>Hyphomicrobiales</taxon>
        <taxon>Brucellaceae</taxon>
        <taxon>Brucella/Ochrobactrum group</taxon>
        <taxon>Brucella</taxon>
    </lineage>
</organism>
<feature type="region of interest" description="Disordered" evidence="4">
    <location>
        <begin position="92"/>
        <end position="152"/>
    </location>
</feature>